<protein>
    <submittedName>
        <fullName evidence="2">Unannotated protein</fullName>
    </submittedName>
</protein>
<evidence type="ECO:0000313" key="2">
    <source>
        <dbReference type="EMBL" id="CAB4700082.1"/>
    </source>
</evidence>
<feature type="transmembrane region" description="Helical" evidence="1">
    <location>
        <begin position="90"/>
        <end position="108"/>
    </location>
</feature>
<feature type="transmembrane region" description="Helical" evidence="1">
    <location>
        <begin position="223"/>
        <end position="241"/>
    </location>
</feature>
<feature type="transmembrane region" description="Helical" evidence="1">
    <location>
        <begin position="180"/>
        <end position="202"/>
    </location>
</feature>
<reference evidence="2" key="1">
    <citation type="submission" date="2020-05" db="EMBL/GenBank/DDBJ databases">
        <authorList>
            <person name="Chiriac C."/>
            <person name="Salcher M."/>
            <person name="Ghai R."/>
            <person name="Kavagutti S V."/>
        </authorList>
    </citation>
    <scope>NUCLEOTIDE SEQUENCE</scope>
</reference>
<organism evidence="2">
    <name type="scientific">freshwater metagenome</name>
    <dbReference type="NCBI Taxonomy" id="449393"/>
    <lineage>
        <taxon>unclassified sequences</taxon>
        <taxon>metagenomes</taxon>
        <taxon>ecological metagenomes</taxon>
    </lineage>
</organism>
<name>A0A6J6PNK8_9ZZZZ</name>
<keyword evidence="1" id="KW-1133">Transmembrane helix</keyword>
<keyword evidence="1" id="KW-0812">Transmembrane</keyword>
<feature type="transmembrane region" description="Helical" evidence="1">
    <location>
        <begin position="146"/>
        <end position="168"/>
    </location>
</feature>
<gene>
    <name evidence="2" type="ORF">UFOPK2579_00896</name>
</gene>
<feature type="transmembrane region" description="Helical" evidence="1">
    <location>
        <begin position="15"/>
        <end position="33"/>
    </location>
</feature>
<proteinExistence type="predicted"/>
<sequence>MTAWSLAGASLLTHGVHYALVVGGLIGVGTLLAPRLAGRPAPGAPRDEHEVRVDLLRTALATGTLVTPSPSSRLFALAAPQPSRALDATLLLPLAVVASAAAAGVHAAMGPAHFAEQTSFGLFFALSALAQLAWTAAVLQRLTTPLLLAGIVLNAGCVGLWVLTRGWGLPFGLMPRPEAIGAWDLAAVTWEVVVVVACAQLLHLRPRGAVLAPVARWRPAARVHLVASALVLLALSIGGFSG</sequence>
<dbReference type="AlphaFoldDB" id="A0A6J6PNK8"/>
<dbReference type="EMBL" id="CAEZXR010000085">
    <property type="protein sequence ID" value="CAB4700082.1"/>
    <property type="molecule type" value="Genomic_DNA"/>
</dbReference>
<evidence type="ECO:0000256" key="1">
    <source>
        <dbReference type="SAM" id="Phobius"/>
    </source>
</evidence>
<keyword evidence="1" id="KW-0472">Membrane</keyword>
<accession>A0A6J6PNK8</accession>
<feature type="transmembrane region" description="Helical" evidence="1">
    <location>
        <begin position="120"/>
        <end position="139"/>
    </location>
</feature>